<keyword evidence="1" id="KW-0812">Transmembrane</keyword>
<reference evidence="2 3" key="1">
    <citation type="submission" date="2018-07" db="EMBL/GenBank/DDBJ databases">
        <title>Section-level genome sequencing of Aspergillus section Nigri to investigate inter- and intra-species variation.</title>
        <authorList>
            <consortium name="DOE Joint Genome Institute"/>
            <person name="Vesth T.C."/>
            <person name="Nybo J.L."/>
            <person name="Theobald S."/>
            <person name="Frisvad J.C."/>
            <person name="Larsen T.O."/>
            <person name="Nielsen K.F."/>
            <person name="Hoof J.B."/>
            <person name="Brandl J."/>
            <person name="Salamov A."/>
            <person name="Riley R."/>
            <person name="Gladden J.M."/>
            <person name="Phatale P."/>
            <person name="Nielsen M.T."/>
            <person name="Lyhne E.K."/>
            <person name="Kogle M.E."/>
            <person name="Strasser K."/>
            <person name="McDonnell E."/>
            <person name="Barry K."/>
            <person name="Clum A."/>
            <person name="Chen C."/>
            <person name="Nolan M."/>
            <person name="Sandor L."/>
            <person name="Kuo A."/>
            <person name="Lipzen A."/>
            <person name="Hainaut M."/>
            <person name="Drula E."/>
            <person name="Tsang A."/>
            <person name="Magnuson J.K."/>
            <person name="Henrissat B."/>
            <person name="Wiebenga A."/>
            <person name="Simmons B.A."/>
            <person name="Makela M.R."/>
            <person name="De vries R.P."/>
            <person name="Grigoriev I.V."/>
            <person name="Mortensen U.H."/>
            <person name="Baker S.E."/>
            <person name="Andersen M.R."/>
        </authorList>
    </citation>
    <scope>NUCLEOTIDE SEQUENCE [LARGE SCALE GENOMIC DNA]</scope>
    <source>
        <strain evidence="2 3">ATCC 13157</strain>
    </source>
</reference>
<organism evidence="2 3">
    <name type="scientific">Aspergillus phoenicis ATCC 13157</name>
    <dbReference type="NCBI Taxonomy" id="1353007"/>
    <lineage>
        <taxon>Eukaryota</taxon>
        <taxon>Fungi</taxon>
        <taxon>Dikarya</taxon>
        <taxon>Ascomycota</taxon>
        <taxon>Pezizomycotina</taxon>
        <taxon>Eurotiomycetes</taxon>
        <taxon>Eurotiomycetidae</taxon>
        <taxon>Eurotiales</taxon>
        <taxon>Aspergillaceae</taxon>
        <taxon>Aspergillus</taxon>
    </lineage>
</organism>
<keyword evidence="1" id="KW-1133">Transmembrane helix</keyword>
<feature type="transmembrane region" description="Helical" evidence="1">
    <location>
        <begin position="48"/>
        <end position="69"/>
    </location>
</feature>
<keyword evidence="3" id="KW-1185">Reference proteome</keyword>
<evidence type="ECO:0000256" key="1">
    <source>
        <dbReference type="SAM" id="Phobius"/>
    </source>
</evidence>
<evidence type="ECO:0000313" key="3">
    <source>
        <dbReference type="Proteomes" id="UP000254937"/>
    </source>
</evidence>
<proteinExistence type="predicted"/>
<feature type="transmembrane region" description="Helical" evidence="1">
    <location>
        <begin position="20"/>
        <end position="42"/>
    </location>
</feature>
<accession>A0A370PYC0</accession>
<dbReference type="AlphaFoldDB" id="A0A370PYC0"/>
<dbReference type="Proteomes" id="UP000254937">
    <property type="component" value="Unassembled WGS sequence"/>
</dbReference>
<name>A0A370PYC0_ASPPH</name>
<dbReference type="EMBL" id="KZ851845">
    <property type="protein sequence ID" value="RDK46914.1"/>
    <property type="molecule type" value="Genomic_DNA"/>
</dbReference>
<protein>
    <submittedName>
        <fullName evidence="2">Uncharacterized protein</fullName>
    </submittedName>
</protein>
<keyword evidence="1" id="KW-0472">Membrane</keyword>
<gene>
    <name evidence="2" type="ORF">M752DRAFT_272702</name>
</gene>
<sequence length="123" mass="13441">MDKQLLLTGSRSAITDRLPLTAYLIAWQFLLTFLFLVAHLFLSIYSVSLTTCIYLAACQATVIVCYQVVYSSLTTTGYSGISAVSCSSRSLNSRIASRRGKTGFRSTVINKNSQLRSSAAILL</sequence>
<feature type="non-terminal residue" evidence="2">
    <location>
        <position position="1"/>
    </location>
</feature>
<evidence type="ECO:0000313" key="2">
    <source>
        <dbReference type="EMBL" id="RDK46914.1"/>
    </source>
</evidence>